<feature type="domain" description="Alpha/beta hydrolase fold-3" evidence="2">
    <location>
        <begin position="81"/>
        <end position="286"/>
    </location>
</feature>
<evidence type="ECO:0000259" key="2">
    <source>
        <dbReference type="Pfam" id="PF07859"/>
    </source>
</evidence>
<sequence length="314" mass="34142">MVLHRNKIQYPEEGVLLNDPDLIDFVRGMRESYWALMPTAGDPDPVAELRRMAIPAAAPDRCITVRTYRPSVDDPRPLPIMVFAHGGGFVSGDLDTHDVLCWALANRAEMLVISVDWRLAPEHPFPAGLDDLLAVLDWAAEHGETLGADPTRLVICGDSAGGNLAAVAAACARDRNGPTLSAQLLFYPGLSNRMDTDSWKQFGRDRFPTRLVNTNALRAYLPAGIGIDDPRVSPLRGDLAGLPPTAILVGEYDPLREEAISYAEALTAVGVPATHRVYPASKHGFVQFFKDKATHPEGESALTDAVAFLREQLA</sequence>
<dbReference type="PANTHER" id="PTHR48081:SF8">
    <property type="entry name" value="ALPHA_BETA HYDROLASE FOLD-3 DOMAIN-CONTAINING PROTEIN-RELATED"/>
    <property type="match status" value="1"/>
</dbReference>
<evidence type="ECO:0000313" key="3">
    <source>
        <dbReference type="EMBL" id="APA96522.1"/>
    </source>
</evidence>
<dbReference type="PANTHER" id="PTHR48081">
    <property type="entry name" value="AB HYDROLASE SUPERFAMILY PROTEIN C4A8.06C"/>
    <property type="match status" value="1"/>
</dbReference>
<dbReference type="InterPro" id="IPR050300">
    <property type="entry name" value="GDXG_lipolytic_enzyme"/>
</dbReference>
<dbReference type="GO" id="GO:0016787">
    <property type="term" value="F:hydrolase activity"/>
    <property type="evidence" value="ECO:0007669"/>
    <property type="project" value="UniProtKB-KW"/>
</dbReference>
<dbReference type="EC" id="3.1.1.-" evidence="3"/>
<reference evidence="3 4" key="1">
    <citation type="submission" date="2016-10" db="EMBL/GenBank/DDBJ databases">
        <title>Genome sequence of Nocardia seriolae strain EM150506, isolated from Anguila japonica.</title>
        <authorList>
            <person name="Han H.-J."/>
        </authorList>
    </citation>
    <scope>NUCLEOTIDE SEQUENCE [LARGE SCALE GENOMIC DNA]</scope>
    <source>
        <strain evidence="3 4">EM150506</strain>
    </source>
</reference>
<organism evidence="3 4">
    <name type="scientific">Nocardia seriolae</name>
    <dbReference type="NCBI Taxonomy" id="37332"/>
    <lineage>
        <taxon>Bacteria</taxon>
        <taxon>Bacillati</taxon>
        <taxon>Actinomycetota</taxon>
        <taxon>Actinomycetes</taxon>
        <taxon>Mycobacteriales</taxon>
        <taxon>Nocardiaceae</taxon>
        <taxon>Nocardia</taxon>
    </lineage>
</organism>
<evidence type="ECO:0000313" key="4">
    <source>
        <dbReference type="Proteomes" id="UP000180166"/>
    </source>
</evidence>
<dbReference type="Pfam" id="PF07859">
    <property type="entry name" value="Abhydrolase_3"/>
    <property type="match status" value="1"/>
</dbReference>
<dbReference type="EMBL" id="CP017839">
    <property type="protein sequence ID" value="APA96522.1"/>
    <property type="molecule type" value="Genomic_DNA"/>
</dbReference>
<dbReference type="SUPFAM" id="SSF53474">
    <property type="entry name" value="alpha/beta-Hydrolases"/>
    <property type="match status" value="1"/>
</dbReference>
<dbReference type="InterPro" id="IPR029058">
    <property type="entry name" value="AB_hydrolase_fold"/>
</dbReference>
<gene>
    <name evidence="3" type="ORF">NS506_02458</name>
</gene>
<dbReference type="Proteomes" id="UP000180166">
    <property type="component" value="Chromosome"/>
</dbReference>
<evidence type="ECO:0000256" key="1">
    <source>
        <dbReference type="ARBA" id="ARBA00022801"/>
    </source>
</evidence>
<name>A0ABC8ARI0_9NOCA</name>
<proteinExistence type="predicted"/>
<dbReference type="Gene3D" id="3.40.50.1820">
    <property type="entry name" value="alpha/beta hydrolase"/>
    <property type="match status" value="1"/>
</dbReference>
<keyword evidence="1 3" id="KW-0378">Hydrolase</keyword>
<dbReference type="AlphaFoldDB" id="A0ABC8ARI0"/>
<protein>
    <submittedName>
        <fullName evidence="3">Arylacetamide deacetylase-like</fullName>
        <ecNumber evidence="3">3.1.1.-</ecNumber>
    </submittedName>
</protein>
<dbReference type="KEGG" id="nsr:NS506_02458"/>
<dbReference type="InterPro" id="IPR013094">
    <property type="entry name" value="AB_hydrolase_3"/>
</dbReference>
<accession>A0ABC8ARI0</accession>